<keyword evidence="4" id="KW-0472">Membrane</keyword>
<proteinExistence type="predicted"/>
<evidence type="ECO:0000256" key="3">
    <source>
        <dbReference type="ARBA" id="ARBA00022989"/>
    </source>
</evidence>
<dbReference type="Pfam" id="PF13903">
    <property type="entry name" value="Claudin_2"/>
    <property type="match status" value="1"/>
</dbReference>
<dbReference type="OrthoDB" id="5917530at2759"/>
<evidence type="ECO:0000256" key="2">
    <source>
        <dbReference type="ARBA" id="ARBA00022692"/>
    </source>
</evidence>
<dbReference type="EMBL" id="CAIIXF020000009">
    <property type="protein sequence ID" value="CAH1793401.1"/>
    <property type="molecule type" value="Genomic_DNA"/>
</dbReference>
<gene>
    <name evidence="5" type="ORF">OFUS_LOCUS18255</name>
</gene>
<name>A0A8J1ULU3_OWEFU</name>
<organism evidence="5 6">
    <name type="scientific">Owenia fusiformis</name>
    <name type="common">Polychaete worm</name>
    <dbReference type="NCBI Taxonomy" id="6347"/>
    <lineage>
        <taxon>Eukaryota</taxon>
        <taxon>Metazoa</taxon>
        <taxon>Spiralia</taxon>
        <taxon>Lophotrochozoa</taxon>
        <taxon>Annelida</taxon>
        <taxon>Polychaeta</taxon>
        <taxon>Sedentaria</taxon>
        <taxon>Canalipalpata</taxon>
        <taxon>Sabellida</taxon>
        <taxon>Oweniida</taxon>
        <taxon>Oweniidae</taxon>
        <taxon>Owenia</taxon>
    </lineage>
</organism>
<sequence length="248" mass="28576">MKWRRESNKLPWDSVKFDRRLLTVMTGLTSFAILIMIIAVGTDYWIVLTIPGGAWRNSTQMFVTGTISGLWRICRKEVDNFKNPTTSRESCEYHKLFPTMKEVNRDPEVDKIIIDYSRTETAFAVISLLIMLVGNGFALYTFKEHRYMFKRLTAFTHFVVAALVLVVLEVLINSIHYEESNLPARHPERAYHSFGFSFAFGWIVFIIYVSAGIAFLFASRKRKGDQVQTEIDPTSQIKDDEAINLGRV</sequence>
<dbReference type="InterPro" id="IPR004031">
    <property type="entry name" value="PMP22/EMP/MP20/Claudin"/>
</dbReference>
<reference evidence="5" key="1">
    <citation type="submission" date="2022-03" db="EMBL/GenBank/DDBJ databases">
        <authorList>
            <person name="Martin C."/>
        </authorList>
    </citation>
    <scope>NUCLEOTIDE SEQUENCE</scope>
</reference>
<evidence type="ECO:0000313" key="5">
    <source>
        <dbReference type="EMBL" id="CAH1793401.1"/>
    </source>
</evidence>
<evidence type="ECO:0000256" key="1">
    <source>
        <dbReference type="ARBA" id="ARBA00004141"/>
    </source>
</evidence>
<dbReference type="PANTHER" id="PTHR10671:SF82">
    <property type="entry name" value="GH19567P"/>
    <property type="match status" value="1"/>
</dbReference>
<dbReference type="GO" id="GO:0005886">
    <property type="term" value="C:plasma membrane"/>
    <property type="evidence" value="ECO:0007669"/>
    <property type="project" value="TreeGrafter"/>
</dbReference>
<dbReference type="Proteomes" id="UP000749559">
    <property type="component" value="Unassembled WGS sequence"/>
</dbReference>
<protein>
    <submittedName>
        <fullName evidence="5">Uncharacterized protein</fullName>
    </submittedName>
</protein>
<keyword evidence="6" id="KW-1185">Reference proteome</keyword>
<dbReference type="Gene3D" id="1.20.140.150">
    <property type="match status" value="1"/>
</dbReference>
<dbReference type="InterPro" id="IPR050579">
    <property type="entry name" value="PMP-22/EMP/MP20-like"/>
</dbReference>
<keyword evidence="2" id="KW-0812">Transmembrane</keyword>
<evidence type="ECO:0000256" key="4">
    <source>
        <dbReference type="ARBA" id="ARBA00023136"/>
    </source>
</evidence>
<dbReference type="AlphaFoldDB" id="A0A8J1ULU3"/>
<comment type="subcellular location">
    <subcellularLocation>
        <location evidence="1">Membrane</location>
        <topology evidence="1">Multi-pass membrane protein</topology>
    </subcellularLocation>
</comment>
<evidence type="ECO:0000313" key="6">
    <source>
        <dbReference type="Proteomes" id="UP000749559"/>
    </source>
</evidence>
<comment type="caution">
    <text evidence="5">The sequence shown here is derived from an EMBL/GenBank/DDBJ whole genome shotgun (WGS) entry which is preliminary data.</text>
</comment>
<keyword evidence="3" id="KW-1133">Transmembrane helix</keyword>
<dbReference type="PANTHER" id="PTHR10671">
    <property type="entry name" value="EPITHELIAL MEMBRANE PROTEIN-RELATED"/>
    <property type="match status" value="1"/>
</dbReference>
<accession>A0A8J1ULU3</accession>